<evidence type="ECO:0000313" key="2">
    <source>
        <dbReference type="EMBL" id="MBD2827464.1"/>
    </source>
</evidence>
<gene>
    <name evidence="2" type="ORF">ID875_01695</name>
</gene>
<feature type="compositionally biased region" description="Basic and acidic residues" evidence="1">
    <location>
        <begin position="112"/>
        <end position="127"/>
    </location>
</feature>
<organism evidence="2">
    <name type="scientific">Streptomyces globisporus</name>
    <dbReference type="NCBI Taxonomy" id="1908"/>
    <lineage>
        <taxon>Bacteria</taxon>
        <taxon>Bacillati</taxon>
        <taxon>Actinomycetota</taxon>
        <taxon>Actinomycetes</taxon>
        <taxon>Kitasatosporales</taxon>
        <taxon>Streptomycetaceae</taxon>
        <taxon>Streptomyces</taxon>
    </lineage>
</organism>
<sequence>MVRDDAENARRLLLVAEGALDPDLGVGEFHARRVEADQPAGCGMGPVVLRAAQAAFELGALVRVEEVLDRSAYGAGEHVGVQGGLHQVVLDGGEGGGDLAVGEVPRAFHGGEVDARRARAEAGDRRGPVQPLG</sequence>
<evidence type="ECO:0000256" key="1">
    <source>
        <dbReference type="SAM" id="MobiDB-lite"/>
    </source>
</evidence>
<proteinExistence type="predicted"/>
<reference evidence="2" key="1">
    <citation type="journal article" date="2020" name="PLoS ONE">
        <title>Isolation and characterization of Streptomyces bacteriophages and Streptomyces strains encoding biosynthetic arsenals: Streptomyces strains and phages for antibiotic discovery.</title>
        <authorList>
            <person name="Montano E.T."/>
            <person name="Nideffer J.F."/>
            <person name="Brumage L."/>
            <person name="Erb M."/>
            <person name="Derman A.I."/>
            <person name="Davis J.P."/>
            <person name="Estrada E."/>
            <person name="Fu S."/>
            <person name="Le D."/>
            <person name="Vuppala A."/>
            <person name="Tran C."/>
            <person name="Luterstein E."/>
            <person name="Lakkaraju S."/>
            <person name="Panchagnula S."/>
            <person name="Ren C."/>
            <person name="Doan J."/>
            <person name="Tran S."/>
            <person name="Soriano J."/>
            <person name="Fujita Y."/>
            <person name="Gutala P."/>
            <person name="Fujii Q."/>
            <person name="Lee M."/>
            <person name="Bui A."/>
            <person name="Villarreal C."/>
            <person name="Shing S.R."/>
            <person name="Kim S."/>
            <person name="Freeman D."/>
            <person name="Racha V."/>
            <person name="Ho A."/>
            <person name="Kumar P."/>
            <person name="Falah K."/>
            <person name="Dawson T."/>
            <person name="Enustun E."/>
            <person name="Prichard A."/>
            <person name="Gomez A."/>
            <person name="Khanna K."/>
            <person name="Trigg S."/>
            <person name="Fernandez L."/>
            <person name="Pogliano K."/>
            <person name="Pogliano J."/>
        </authorList>
    </citation>
    <scope>NUCLEOTIDE SEQUENCE</scope>
    <source>
        <strain evidence="2">QF2</strain>
    </source>
</reference>
<protein>
    <submittedName>
        <fullName evidence="2">Uncharacterized protein</fullName>
    </submittedName>
</protein>
<feature type="region of interest" description="Disordered" evidence="1">
    <location>
        <begin position="112"/>
        <end position="133"/>
    </location>
</feature>
<comment type="caution">
    <text evidence="2">The sequence shown here is derived from an EMBL/GenBank/DDBJ whole genome shotgun (WGS) entry which is preliminary data.</text>
</comment>
<accession>A0A927GM19</accession>
<name>A0A927GM19_STRGL</name>
<dbReference type="EMBL" id="JACWUS010000001">
    <property type="protein sequence ID" value="MBD2827464.1"/>
    <property type="molecule type" value="Genomic_DNA"/>
</dbReference>
<dbReference type="AlphaFoldDB" id="A0A927GM19"/>